<keyword evidence="4" id="KW-1185">Reference proteome</keyword>
<evidence type="ECO:0000313" key="2">
    <source>
        <dbReference type="EMBL" id="KEH32865.1"/>
    </source>
</evidence>
<organism evidence="2 4">
    <name type="scientific">Medicago truncatula</name>
    <name type="common">Barrel medic</name>
    <name type="synonym">Medicago tribuloides</name>
    <dbReference type="NCBI Taxonomy" id="3880"/>
    <lineage>
        <taxon>Eukaryota</taxon>
        <taxon>Viridiplantae</taxon>
        <taxon>Streptophyta</taxon>
        <taxon>Embryophyta</taxon>
        <taxon>Tracheophyta</taxon>
        <taxon>Spermatophyta</taxon>
        <taxon>Magnoliopsida</taxon>
        <taxon>eudicotyledons</taxon>
        <taxon>Gunneridae</taxon>
        <taxon>Pentapetalae</taxon>
        <taxon>rosids</taxon>
        <taxon>fabids</taxon>
        <taxon>Fabales</taxon>
        <taxon>Fabaceae</taxon>
        <taxon>Papilionoideae</taxon>
        <taxon>50 kb inversion clade</taxon>
        <taxon>NPAAA clade</taxon>
        <taxon>Hologalegina</taxon>
        <taxon>IRL clade</taxon>
        <taxon>Trifolieae</taxon>
        <taxon>Medicago</taxon>
    </lineage>
</organism>
<dbReference type="AlphaFoldDB" id="A0A072V422"/>
<protein>
    <submittedName>
        <fullName evidence="2">F-box protein interaction domain protein</fullName>
    </submittedName>
</protein>
<reference evidence="2 4" key="2">
    <citation type="journal article" date="2014" name="BMC Genomics">
        <title>An improved genome release (version Mt4.0) for the model legume Medicago truncatula.</title>
        <authorList>
            <person name="Tang H."/>
            <person name="Krishnakumar V."/>
            <person name="Bidwell S."/>
            <person name="Rosen B."/>
            <person name="Chan A."/>
            <person name="Zhou S."/>
            <person name="Gentzbittel L."/>
            <person name="Childs K.L."/>
            <person name="Yandell M."/>
            <person name="Gundlach H."/>
            <person name="Mayer K.F."/>
            <person name="Schwartz D.C."/>
            <person name="Town C.D."/>
        </authorList>
    </citation>
    <scope>GENOME REANNOTATION</scope>
    <source>
        <strain evidence="2">A17</strain>
        <strain evidence="3 4">cv. Jemalong A17</strain>
    </source>
</reference>
<dbReference type="InterPro" id="IPR017451">
    <property type="entry name" value="F-box-assoc_interact_dom"/>
</dbReference>
<sequence length="260" mass="29577">MDSESNHQQVDVVSSPSVIYETIGRTLSSPSLPTLPFDLIPEILCRLSVKLLNSLISDPKFAKKQLRVSTVSLIHTLAYYANTNKYVWIKSYSLDSIFAKVTANPIAQLEFPLNHDIFFAGSCNGILCFLAKDYKAVLSFRLWNPSIRKFKELSPLRIPLTHYVQLYGFIHDPITDNYKVVVVLQGQHGNFVDNHEVKVHTLDTNSWKSIQKFPFGFNSWQVVGKCVSGTINWLVVKDYDNKLQHCIVSLHLGEETYKVV</sequence>
<dbReference type="InterPro" id="IPR050796">
    <property type="entry name" value="SCF_F-box_component"/>
</dbReference>
<evidence type="ECO:0000259" key="1">
    <source>
        <dbReference type="Pfam" id="PF08268"/>
    </source>
</evidence>
<gene>
    <name evidence="2" type="ordered locus">MTR_3g009290</name>
</gene>
<feature type="domain" description="F-box associated beta-propeller type 3" evidence="1">
    <location>
        <begin position="107"/>
        <end position="260"/>
    </location>
</feature>
<evidence type="ECO:0000313" key="4">
    <source>
        <dbReference type="Proteomes" id="UP000002051"/>
    </source>
</evidence>
<accession>A0A072V422</accession>
<dbReference type="HOGENOM" id="CLU_027176_1_3_1"/>
<dbReference type="Proteomes" id="UP000002051">
    <property type="component" value="Chromosome 3"/>
</dbReference>
<dbReference type="InterPro" id="IPR013187">
    <property type="entry name" value="F-box-assoc_dom_typ3"/>
</dbReference>
<dbReference type="PANTHER" id="PTHR31672">
    <property type="entry name" value="BNACNNG10540D PROTEIN"/>
    <property type="match status" value="1"/>
</dbReference>
<dbReference type="NCBIfam" id="TIGR01640">
    <property type="entry name" value="F_box_assoc_1"/>
    <property type="match status" value="1"/>
</dbReference>
<dbReference type="PANTHER" id="PTHR31672:SF13">
    <property type="entry name" value="F-BOX PROTEIN CPR30-LIKE"/>
    <property type="match status" value="1"/>
</dbReference>
<dbReference type="EnsemblPlants" id="KEH32865">
    <property type="protein sequence ID" value="KEH32865"/>
    <property type="gene ID" value="MTR_3g009290"/>
</dbReference>
<reference evidence="3" key="3">
    <citation type="submission" date="2015-04" db="UniProtKB">
        <authorList>
            <consortium name="EnsemblPlants"/>
        </authorList>
    </citation>
    <scope>IDENTIFICATION</scope>
    <source>
        <strain evidence="3">cv. Jemalong A17</strain>
    </source>
</reference>
<dbReference type="EMBL" id="CM001219">
    <property type="protein sequence ID" value="KEH32865.1"/>
    <property type="molecule type" value="Genomic_DNA"/>
</dbReference>
<name>A0A072V422_MEDTR</name>
<reference evidence="2 4" key="1">
    <citation type="journal article" date="2011" name="Nature">
        <title>The Medicago genome provides insight into the evolution of rhizobial symbioses.</title>
        <authorList>
            <person name="Young N.D."/>
            <person name="Debelle F."/>
            <person name="Oldroyd G.E."/>
            <person name="Geurts R."/>
            <person name="Cannon S.B."/>
            <person name="Udvardi M.K."/>
            <person name="Benedito V.A."/>
            <person name="Mayer K.F."/>
            <person name="Gouzy J."/>
            <person name="Schoof H."/>
            <person name="Van de Peer Y."/>
            <person name="Proost S."/>
            <person name="Cook D.R."/>
            <person name="Meyers B.C."/>
            <person name="Spannagl M."/>
            <person name="Cheung F."/>
            <person name="De Mita S."/>
            <person name="Krishnakumar V."/>
            <person name="Gundlach H."/>
            <person name="Zhou S."/>
            <person name="Mudge J."/>
            <person name="Bharti A.K."/>
            <person name="Murray J.D."/>
            <person name="Naoumkina M.A."/>
            <person name="Rosen B."/>
            <person name="Silverstein K.A."/>
            <person name="Tang H."/>
            <person name="Rombauts S."/>
            <person name="Zhao P.X."/>
            <person name="Zhou P."/>
            <person name="Barbe V."/>
            <person name="Bardou P."/>
            <person name="Bechner M."/>
            <person name="Bellec A."/>
            <person name="Berger A."/>
            <person name="Berges H."/>
            <person name="Bidwell S."/>
            <person name="Bisseling T."/>
            <person name="Choisne N."/>
            <person name="Couloux A."/>
            <person name="Denny R."/>
            <person name="Deshpande S."/>
            <person name="Dai X."/>
            <person name="Doyle J.J."/>
            <person name="Dudez A.M."/>
            <person name="Farmer A.D."/>
            <person name="Fouteau S."/>
            <person name="Franken C."/>
            <person name="Gibelin C."/>
            <person name="Gish J."/>
            <person name="Goldstein S."/>
            <person name="Gonzalez A.J."/>
            <person name="Green P.J."/>
            <person name="Hallab A."/>
            <person name="Hartog M."/>
            <person name="Hua A."/>
            <person name="Humphray S.J."/>
            <person name="Jeong D.H."/>
            <person name="Jing Y."/>
            <person name="Jocker A."/>
            <person name="Kenton S.M."/>
            <person name="Kim D.J."/>
            <person name="Klee K."/>
            <person name="Lai H."/>
            <person name="Lang C."/>
            <person name="Lin S."/>
            <person name="Macmil S.L."/>
            <person name="Magdelenat G."/>
            <person name="Matthews L."/>
            <person name="McCorrison J."/>
            <person name="Monaghan E.L."/>
            <person name="Mun J.H."/>
            <person name="Najar F.Z."/>
            <person name="Nicholson C."/>
            <person name="Noirot C."/>
            <person name="O'Bleness M."/>
            <person name="Paule C.R."/>
            <person name="Poulain J."/>
            <person name="Prion F."/>
            <person name="Qin B."/>
            <person name="Qu C."/>
            <person name="Retzel E.F."/>
            <person name="Riddle C."/>
            <person name="Sallet E."/>
            <person name="Samain S."/>
            <person name="Samson N."/>
            <person name="Sanders I."/>
            <person name="Saurat O."/>
            <person name="Scarpelli C."/>
            <person name="Schiex T."/>
            <person name="Segurens B."/>
            <person name="Severin A.J."/>
            <person name="Sherrier D.J."/>
            <person name="Shi R."/>
            <person name="Sims S."/>
            <person name="Singer S.R."/>
            <person name="Sinharoy S."/>
            <person name="Sterck L."/>
            <person name="Viollet A."/>
            <person name="Wang B.B."/>
            <person name="Wang K."/>
            <person name="Wang M."/>
            <person name="Wang X."/>
            <person name="Warfsmann J."/>
            <person name="Weissenbach J."/>
            <person name="White D.D."/>
            <person name="White J.D."/>
            <person name="Wiley G.B."/>
            <person name="Wincker P."/>
            <person name="Xing Y."/>
            <person name="Yang L."/>
            <person name="Yao Z."/>
            <person name="Ying F."/>
            <person name="Zhai J."/>
            <person name="Zhou L."/>
            <person name="Zuber A."/>
            <person name="Denarie J."/>
            <person name="Dixon R.A."/>
            <person name="May G.D."/>
            <person name="Schwartz D.C."/>
            <person name="Rogers J."/>
            <person name="Quetier F."/>
            <person name="Town C.D."/>
            <person name="Roe B.A."/>
        </authorList>
    </citation>
    <scope>NUCLEOTIDE SEQUENCE [LARGE SCALE GENOMIC DNA]</scope>
    <source>
        <strain evidence="2">A17</strain>
        <strain evidence="3 4">cv. Jemalong A17</strain>
    </source>
</reference>
<dbReference type="Pfam" id="PF08268">
    <property type="entry name" value="FBA_3"/>
    <property type="match status" value="1"/>
</dbReference>
<proteinExistence type="predicted"/>
<evidence type="ECO:0000313" key="3">
    <source>
        <dbReference type="EnsemblPlants" id="KEH32865"/>
    </source>
</evidence>